<reference evidence="2 3" key="1">
    <citation type="submission" date="2011-08" db="EMBL/GenBank/DDBJ databases">
        <authorList>
            <person name="Weinstock G."/>
            <person name="Sodergren E."/>
            <person name="Clifton S."/>
            <person name="Fulton L."/>
            <person name="Fulton B."/>
            <person name="Courtney L."/>
            <person name="Fronick C."/>
            <person name="Harrison M."/>
            <person name="Strong C."/>
            <person name="Farmer C."/>
            <person name="Delahaunty K."/>
            <person name="Markovic C."/>
            <person name="Hall O."/>
            <person name="Minx P."/>
            <person name="Tomlinson C."/>
            <person name="Mitreva M."/>
            <person name="Hou S."/>
            <person name="Chen J."/>
            <person name="Wollam A."/>
            <person name="Pepin K.H."/>
            <person name="Johnson M."/>
            <person name="Bhonagiri V."/>
            <person name="Zhang X."/>
            <person name="Suruliraj S."/>
            <person name="Warren W."/>
            <person name="Chinwalla A."/>
            <person name="Mardis E.R."/>
            <person name="Wilson R.K."/>
        </authorList>
    </citation>
    <scope>NUCLEOTIDE SEQUENCE [LARGE SCALE GENOMIC DNA]</scope>
    <source>
        <strain evidence="2 3">F0432</strain>
    </source>
</reference>
<proteinExistence type="predicted"/>
<comment type="caution">
    <text evidence="2">The sequence shown here is derived from an EMBL/GenBank/DDBJ whole genome shotgun (WGS) entry which is preliminary data.</text>
</comment>
<evidence type="ECO:0000313" key="2">
    <source>
        <dbReference type="EMBL" id="EHM53223.1"/>
    </source>
</evidence>
<evidence type="ECO:0000313" key="3">
    <source>
        <dbReference type="Proteomes" id="UP000004750"/>
    </source>
</evidence>
<evidence type="ECO:0000256" key="1">
    <source>
        <dbReference type="SAM" id="MobiDB-lite"/>
    </source>
</evidence>
<protein>
    <submittedName>
        <fullName evidence="2">Uncharacterized protein</fullName>
    </submittedName>
</protein>
<sequence>MHGGFRWDGENGADFLGRKVPLTRDTLTPSLSRKRARGSGLCRQRVV</sequence>
<dbReference type="EMBL" id="AGCM01000108">
    <property type="protein sequence ID" value="EHM53223.1"/>
    <property type="molecule type" value="Genomic_DNA"/>
</dbReference>
<accession>G9ZGE3</accession>
<gene>
    <name evidence="2" type="ORF">HMPREF9080_01845</name>
</gene>
<name>G9ZGE3_9GAMM</name>
<dbReference type="AlphaFoldDB" id="G9ZGE3"/>
<feature type="region of interest" description="Disordered" evidence="1">
    <location>
        <begin position="26"/>
        <end position="47"/>
    </location>
</feature>
<dbReference type="Proteomes" id="UP000004750">
    <property type="component" value="Unassembled WGS sequence"/>
</dbReference>
<dbReference type="HOGENOM" id="CLU_3166029_0_0_6"/>
<organism evidence="2 3">
    <name type="scientific">Cardiobacterium valvarum F0432</name>
    <dbReference type="NCBI Taxonomy" id="797473"/>
    <lineage>
        <taxon>Bacteria</taxon>
        <taxon>Pseudomonadati</taxon>
        <taxon>Pseudomonadota</taxon>
        <taxon>Gammaproteobacteria</taxon>
        <taxon>Cardiobacteriales</taxon>
        <taxon>Cardiobacteriaceae</taxon>
        <taxon>Cardiobacterium</taxon>
    </lineage>
</organism>